<evidence type="ECO:0000259" key="2">
    <source>
        <dbReference type="PROSITE" id="PS50887"/>
    </source>
</evidence>
<dbReference type="CDD" id="cd01949">
    <property type="entry name" value="GGDEF"/>
    <property type="match status" value="1"/>
</dbReference>
<gene>
    <name evidence="3" type="ORF">rosag_16520</name>
</gene>
<sequence length="400" mass="41087">MHASLRTDAEVLRRARLTVLLSVVLIGTALAYALFYGAVVGYPAGAAVLTTGAGVGALALGLLRARASLRTTGLLVAGALYGVIVALIVCEGGLHALATPLLGILPIFATMLLGRRGAIGGTTLCVLTVLLFGVLEAQGVRFPPRYPAEWAARMSVGSPIGLVLCTGLLVLAFESMRAGAQARADTATAALARLAYHDALTGLANRARFLDRLERALGRAYAAGDPGRVAVLMLDLDDFKAVNDTMGHAAGDALLIEVAERLRAATRHGDSRDRDTVARLGGDEFAVLLDGVRDDADVAAVAERIVAALARPFTLATGVARVGTSVGSARATVSAMGLGTATPDGIPGRVPDAAVAAILHHADIAMYRAKALGRGRHVRFDADAFTDASPVGAAHVGAAR</sequence>
<dbReference type="InterPro" id="IPR052163">
    <property type="entry name" value="DGC-Regulatory_Protein"/>
</dbReference>
<accession>A0AA37VEH3</accession>
<feature type="domain" description="GGDEF" evidence="2">
    <location>
        <begin position="227"/>
        <end position="382"/>
    </location>
</feature>
<dbReference type="EMBL" id="BRXS01000002">
    <property type="protein sequence ID" value="GLC25139.1"/>
    <property type="molecule type" value="Genomic_DNA"/>
</dbReference>
<evidence type="ECO:0000313" key="4">
    <source>
        <dbReference type="Proteomes" id="UP001161325"/>
    </source>
</evidence>
<protein>
    <recommendedName>
        <fullName evidence="2">GGDEF domain-containing protein</fullName>
    </recommendedName>
</protein>
<dbReference type="NCBIfam" id="TIGR00254">
    <property type="entry name" value="GGDEF"/>
    <property type="match status" value="1"/>
</dbReference>
<evidence type="ECO:0000256" key="1">
    <source>
        <dbReference type="SAM" id="Phobius"/>
    </source>
</evidence>
<dbReference type="Proteomes" id="UP001161325">
    <property type="component" value="Unassembled WGS sequence"/>
</dbReference>
<name>A0AA37VEH3_9BACT</name>
<dbReference type="InterPro" id="IPR029787">
    <property type="entry name" value="Nucleotide_cyclase"/>
</dbReference>
<feature type="transmembrane region" description="Helical" evidence="1">
    <location>
        <begin position="20"/>
        <end position="39"/>
    </location>
</feature>
<dbReference type="PANTHER" id="PTHR46663">
    <property type="entry name" value="DIGUANYLATE CYCLASE DGCT-RELATED"/>
    <property type="match status" value="1"/>
</dbReference>
<reference evidence="3" key="1">
    <citation type="submission" date="2022-08" db="EMBL/GenBank/DDBJ databases">
        <title>Draft genome sequencing of Roseisolibacter agri AW1220.</title>
        <authorList>
            <person name="Tobiishi Y."/>
            <person name="Tonouchi A."/>
        </authorList>
    </citation>
    <scope>NUCLEOTIDE SEQUENCE</scope>
    <source>
        <strain evidence="3">AW1220</strain>
    </source>
</reference>
<feature type="transmembrane region" description="Helical" evidence="1">
    <location>
        <begin position="72"/>
        <end position="89"/>
    </location>
</feature>
<dbReference type="InterPro" id="IPR043128">
    <property type="entry name" value="Rev_trsase/Diguanyl_cyclase"/>
</dbReference>
<evidence type="ECO:0000313" key="3">
    <source>
        <dbReference type="EMBL" id="GLC25139.1"/>
    </source>
</evidence>
<dbReference type="Pfam" id="PF00990">
    <property type="entry name" value="GGDEF"/>
    <property type="match status" value="1"/>
</dbReference>
<feature type="transmembrane region" description="Helical" evidence="1">
    <location>
        <begin position="155"/>
        <end position="173"/>
    </location>
</feature>
<dbReference type="AlphaFoldDB" id="A0AA37VEH3"/>
<keyword evidence="1" id="KW-0812">Transmembrane</keyword>
<feature type="transmembrane region" description="Helical" evidence="1">
    <location>
        <begin position="45"/>
        <end position="65"/>
    </location>
</feature>
<keyword evidence="4" id="KW-1185">Reference proteome</keyword>
<dbReference type="Gene3D" id="3.30.70.270">
    <property type="match status" value="1"/>
</dbReference>
<dbReference type="SMART" id="SM00267">
    <property type="entry name" value="GGDEF"/>
    <property type="match status" value="1"/>
</dbReference>
<organism evidence="3 4">
    <name type="scientific">Roseisolibacter agri</name>
    <dbReference type="NCBI Taxonomy" id="2014610"/>
    <lineage>
        <taxon>Bacteria</taxon>
        <taxon>Pseudomonadati</taxon>
        <taxon>Gemmatimonadota</taxon>
        <taxon>Gemmatimonadia</taxon>
        <taxon>Gemmatimonadales</taxon>
        <taxon>Gemmatimonadaceae</taxon>
        <taxon>Roseisolibacter</taxon>
    </lineage>
</organism>
<dbReference type="PANTHER" id="PTHR46663:SF3">
    <property type="entry name" value="SLL0267 PROTEIN"/>
    <property type="match status" value="1"/>
</dbReference>
<dbReference type="PROSITE" id="PS50887">
    <property type="entry name" value="GGDEF"/>
    <property type="match status" value="1"/>
</dbReference>
<keyword evidence="1" id="KW-1133">Transmembrane helix</keyword>
<comment type="caution">
    <text evidence="3">The sequence shown here is derived from an EMBL/GenBank/DDBJ whole genome shotgun (WGS) entry which is preliminary data.</text>
</comment>
<feature type="transmembrane region" description="Helical" evidence="1">
    <location>
        <begin position="118"/>
        <end position="135"/>
    </location>
</feature>
<keyword evidence="1" id="KW-0472">Membrane</keyword>
<dbReference type="SUPFAM" id="SSF55073">
    <property type="entry name" value="Nucleotide cyclase"/>
    <property type="match status" value="1"/>
</dbReference>
<dbReference type="InterPro" id="IPR000160">
    <property type="entry name" value="GGDEF_dom"/>
</dbReference>
<proteinExistence type="predicted"/>